<organism evidence="3 4">
    <name type="scientific">Edwardsiella ictaluri</name>
    <dbReference type="NCBI Taxonomy" id="67780"/>
    <lineage>
        <taxon>Bacteria</taxon>
        <taxon>Pseudomonadati</taxon>
        <taxon>Pseudomonadota</taxon>
        <taxon>Gammaproteobacteria</taxon>
        <taxon>Enterobacterales</taxon>
        <taxon>Hafniaceae</taxon>
        <taxon>Edwardsiella</taxon>
    </lineage>
</organism>
<proteinExistence type="predicted"/>
<dbReference type="Proteomes" id="UP001222680">
    <property type="component" value="Chromosome"/>
</dbReference>
<evidence type="ECO:0000313" key="3">
    <source>
        <dbReference type="EMBL" id="WFN98227.1"/>
    </source>
</evidence>
<evidence type="ECO:0000313" key="4">
    <source>
        <dbReference type="Proteomes" id="UP001222680"/>
    </source>
</evidence>
<keyword evidence="1" id="KW-0680">Restriction system</keyword>
<gene>
    <name evidence="3" type="ORF">MAY91_00040</name>
</gene>
<accession>A0ABY8GLN1</accession>
<protein>
    <submittedName>
        <fullName evidence="3">Restriction endonuclease subunit S</fullName>
    </submittedName>
</protein>
<dbReference type="PANTHER" id="PTHR43140">
    <property type="entry name" value="TYPE-1 RESTRICTION ENZYME ECOKI SPECIFICITY PROTEIN"/>
    <property type="match status" value="1"/>
</dbReference>
<evidence type="ECO:0000256" key="2">
    <source>
        <dbReference type="ARBA" id="ARBA00023125"/>
    </source>
</evidence>
<reference evidence="3 4" key="1">
    <citation type="submission" date="2022-02" db="EMBL/GenBank/DDBJ databases">
        <title>Phenotypic, genotypic and serological characterization of Edwardsiella ictaluri from catfish and ornamental fish species.</title>
        <authorList>
            <person name="Rose D."/>
            <person name="Tekedar H.C."/>
            <person name="Waldbieser G.C."/>
            <person name="Aarattuthodi S."/>
            <person name="Griffin M.J."/>
        </authorList>
    </citation>
    <scope>NUCLEOTIDE SEQUENCE [LARGE SCALE GENOMIC DNA]</scope>
    <source>
        <strain evidence="3 4">13 TAL-140 K3</strain>
    </source>
</reference>
<dbReference type="EMBL" id="CP092014">
    <property type="protein sequence ID" value="WFN98227.1"/>
    <property type="molecule type" value="Genomic_DNA"/>
</dbReference>
<dbReference type="PANTHER" id="PTHR43140:SF1">
    <property type="entry name" value="TYPE I RESTRICTION ENZYME ECOKI SPECIFICITY SUBUNIT"/>
    <property type="match status" value="1"/>
</dbReference>
<keyword evidence="2" id="KW-0238">DNA-binding</keyword>
<evidence type="ECO:0000256" key="1">
    <source>
        <dbReference type="ARBA" id="ARBA00022747"/>
    </source>
</evidence>
<dbReference type="SUPFAM" id="SSF116734">
    <property type="entry name" value="DNA methylase specificity domain"/>
    <property type="match status" value="2"/>
</dbReference>
<dbReference type="Gene3D" id="1.10.287.1120">
    <property type="entry name" value="Bipartite methylase S protein"/>
    <property type="match status" value="1"/>
</dbReference>
<dbReference type="Gene3D" id="3.90.220.20">
    <property type="entry name" value="DNA methylase specificity domains"/>
    <property type="match status" value="2"/>
</dbReference>
<keyword evidence="3" id="KW-0378">Hydrolase</keyword>
<dbReference type="GO" id="GO:0004519">
    <property type="term" value="F:endonuclease activity"/>
    <property type="evidence" value="ECO:0007669"/>
    <property type="project" value="UniProtKB-KW"/>
</dbReference>
<keyword evidence="3" id="KW-0255">Endonuclease</keyword>
<sequence>MNPKDENSSKYLTHFIKSDAFTNQVDDVAKGISYPAINSSELSNLLVVEPSTPEKNAIADFLDEKTAKIDDAIAIKEQQIALLNERKQILIQQAVTQGLDPSAPMKNSGVAWIGKIPEHWQVKRLKFVLDERSERSLTGEEPLFMVSQQYGLVVRADYHEKAVVAASNIDSKVVYKNDLVFNKLKAHLGVFFKSNMDFKGLVSPDYAVYKIKDYISDTKILELLFRNPLYIEQFTIRATGVVEGLIRLYTSDLFDISIPIAPKEEQLEILSHIEKMSVFFDKAIEIHRDQCEKLKEYKTTLINSAVTGKIKVV</sequence>
<keyword evidence="4" id="KW-1185">Reference proteome</keyword>
<dbReference type="InterPro" id="IPR044946">
    <property type="entry name" value="Restrct_endonuc_typeI_TRD_sf"/>
</dbReference>
<dbReference type="InterPro" id="IPR051212">
    <property type="entry name" value="Type-I_RE_S_subunit"/>
</dbReference>
<name>A0ABY8GLN1_EDWIC</name>
<keyword evidence="3" id="KW-0540">Nuclease</keyword>